<evidence type="ECO:0000313" key="9">
    <source>
        <dbReference type="Proteomes" id="UP000657918"/>
    </source>
</evidence>
<dbReference type="GO" id="GO:0003700">
    <property type="term" value="F:DNA-binding transcription factor activity"/>
    <property type="evidence" value="ECO:0007669"/>
    <property type="project" value="InterPro"/>
</dbReference>
<dbReference type="SMART" id="SM00380">
    <property type="entry name" value="AP2"/>
    <property type="match status" value="1"/>
</dbReference>
<reference evidence="8 9" key="1">
    <citation type="submission" date="2020-10" db="EMBL/GenBank/DDBJ databases">
        <title>Plant Genome Project.</title>
        <authorList>
            <person name="Zhang R.-G."/>
        </authorList>
    </citation>
    <scope>NUCLEOTIDE SEQUENCE [LARGE SCALE GENOMIC DNA]</scope>
    <source>
        <strain evidence="8">FAFU-HL-1</strain>
        <tissue evidence="8">Leaf</tissue>
    </source>
</reference>
<evidence type="ECO:0000256" key="2">
    <source>
        <dbReference type="ARBA" id="ARBA00023015"/>
    </source>
</evidence>
<keyword evidence="2" id="KW-0805">Transcription regulation</keyword>
<dbReference type="SUPFAM" id="SSF54171">
    <property type="entry name" value="DNA-binding domain"/>
    <property type="match status" value="1"/>
</dbReference>
<dbReference type="EMBL" id="JADGMS010000019">
    <property type="protein sequence ID" value="KAF9661912.1"/>
    <property type="molecule type" value="Genomic_DNA"/>
</dbReference>
<dbReference type="PANTHER" id="PTHR31194">
    <property type="entry name" value="SHN SHINE , DNA BINDING / TRANSCRIPTION FACTOR"/>
    <property type="match status" value="1"/>
</dbReference>
<gene>
    <name evidence="8" type="ORF">SADUNF_Sadunf19G0118300</name>
</gene>
<dbReference type="CDD" id="cd00018">
    <property type="entry name" value="AP2"/>
    <property type="match status" value="1"/>
</dbReference>
<protein>
    <recommendedName>
        <fullName evidence="7">AP2/ERF domain-containing protein</fullName>
    </recommendedName>
</protein>
<dbReference type="InterPro" id="IPR050913">
    <property type="entry name" value="AP2/ERF_ERF"/>
</dbReference>
<dbReference type="InterPro" id="IPR001471">
    <property type="entry name" value="AP2/ERF_dom"/>
</dbReference>
<dbReference type="PIRSF" id="PIRSF038123">
    <property type="entry name" value="PTI6"/>
    <property type="match status" value="1"/>
</dbReference>
<dbReference type="FunFam" id="3.30.730.10:FF:000001">
    <property type="entry name" value="Ethylene-responsive transcription factor 2"/>
    <property type="match status" value="1"/>
</dbReference>
<evidence type="ECO:0000259" key="7">
    <source>
        <dbReference type="PROSITE" id="PS51032"/>
    </source>
</evidence>
<dbReference type="Gene3D" id="3.30.730.10">
    <property type="entry name" value="AP2/ERF domain"/>
    <property type="match status" value="1"/>
</dbReference>
<comment type="caution">
    <text evidence="8">The sequence shown here is derived from an EMBL/GenBank/DDBJ whole genome shotgun (WGS) entry which is preliminary data.</text>
</comment>
<name>A0A835MD05_9ROSI</name>
<evidence type="ECO:0000256" key="1">
    <source>
        <dbReference type="ARBA" id="ARBA00004123"/>
    </source>
</evidence>
<keyword evidence="9" id="KW-1185">Reference proteome</keyword>
<evidence type="ECO:0000313" key="8">
    <source>
        <dbReference type="EMBL" id="KAF9661912.1"/>
    </source>
</evidence>
<feature type="domain" description="AP2/ERF" evidence="7">
    <location>
        <begin position="126"/>
        <end position="183"/>
    </location>
</feature>
<proteinExistence type="predicted"/>
<keyword evidence="3" id="KW-0238">DNA-binding</keyword>
<dbReference type="Pfam" id="PF00847">
    <property type="entry name" value="AP2"/>
    <property type="match status" value="1"/>
</dbReference>
<dbReference type="InterPro" id="IPR036955">
    <property type="entry name" value="AP2/ERF_dom_sf"/>
</dbReference>
<dbReference type="PROSITE" id="PS51032">
    <property type="entry name" value="AP2_ERF"/>
    <property type="match status" value="1"/>
</dbReference>
<organism evidence="8 9">
    <name type="scientific">Salix dunnii</name>
    <dbReference type="NCBI Taxonomy" id="1413687"/>
    <lineage>
        <taxon>Eukaryota</taxon>
        <taxon>Viridiplantae</taxon>
        <taxon>Streptophyta</taxon>
        <taxon>Embryophyta</taxon>
        <taxon>Tracheophyta</taxon>
        <taxon>Spermatophyta</taxon>
        <taxon>Magnoliopsida</taxon>
        <taxon>eudicotyledons</taxon>
        <taxon>Gunneridae</taxon>
        <taxon>Pentapetalae</taxon>
        <taxon>rosids</taxon>
        <taxon>fabids</taxon>
        <taxon>Malpighiales</taxon>
        <taxon>Salicaceae</taxon>
        <taxon>Saliceae</taxon>
        <taxon>Salix</taxon>
    </lineage>
</organism>
<dbReference type="Proteomes" id="UP000657918">
    <property type="component" value="Unassembled WGS sequence"/>
</dbReference>
<dbReference type="OrthoDB" id="682005at2759"/>
<keyword evidence="4" id="KW-0804">Transcription</keyword>
<evidence type="ECO:0000256" key="6">
    <source>
        <dbReference type="SAM" id="MobiDB-lite"/>
    </source>
</evidence>
<dbReference type="InterPro" id="IPR016177">
    <property type="entry name" value="DNA-bd_dom_sf"/>
</dbReference>
<dbReference type="GO" id="GO:0005634">
    <property type="term" value="C:nucleus"/>
    <property type="evidence" value="ECO:0007669"/>
    <property type="project" value="UniProtKB-SubCell"/>
</dbReference>
<evidence type="ECO:0000256" key="3">
    <source>
        <dbReference type="ARBA" id="ARBA00023125"/>
    </source>
</evidence>
<comment type="subcellular location">
    <subcellularLocation>
        <location evidence="1">Nucleus</location>
    </subcellularLocation>
</comment>
<keyword evidence="5" id="KW-0539">Nucleus</keyword>
<dbReference type="GO" id="GO:0003677">
    <property type="term" value="F:DNA binding"/>
    <property type="evidence" value="ECO:0007669"/>
    <property type="project" value="UniProtKB-KW"/>
</dbReference>
<dbReference type="PANTHER" id="PTHR31194:SF166">
    <property type="entry name" value="PATHOGENESIS-RELATED GENES TRANSCRIPTIONAL ACTIVATOR PTI6"/>
    <property type="match status" value="1"/>
</dbReference>
<accession>A0A835MD05</accession>
<feature type="compositionally biased region" description="Basic residues" evidence="6">
    <location>
        <begin position="103"/>
        <end position="113"/>
    </location>
</feature>
<dbReference type="PRINTS" id="PR00367">
    <property type="entry name" value="ETHRSPELEMNT"/>
</dbReference>
<evidence type="ECO:0000256" key="5">
    <source>
        <dbReference type="ARBA" id="ARBA00023242"/>
    </source>
</evidence>
<evidence type="ECO:0000256" key="4">
    <source>
        <dbReference type="ARBA" id="ARBA00023163"/>
    </source>
</evidence>
<dbReference type="AlphaFoldDB" id="A0A835MD05"/>
<sequence length="321" mass="36240">MLTHNPNTMSIQTKVNSTEHVFATKKLIQNQQQHPSSRIRGQRIVRIIHTDPDATDSSSDEEEEQDQERKFVKRVKTRVSEIRLLEQETTAPAAPSPRTSNDHHRHSTRKRSSSRLPVSDVTRRKNFRGVRQRPWGKWAAEIRDPTRRKRVWLGTFNTAEEAATVYDRAAVKLKGPDAVTNFPIKSVMTVRANDDGPDVQCESCDSPSSSGVNVMPSLASVLRYEELVPFDPVLTEKSKVIDDHRESCESPLSGANVMTSPTSVLRYEELTLFDSLAYGDVDAFGFKIDVPLGLPDFMLPVKFVNDEEFVDLDDFLVEAIC</sequence>
<feature type="region of interest" description="Disordered" evidence="6">
    <location>
        <begin position="51"/>
        <end position="124"/>
    </location>
</feature>